<feature type="compositionally biased region" description="Basic and acidic residues" evidence="16">
    <location>
        <begin position="1"/>
        <end position="10"/>
    </location>
</feature>
<reference evidence="20 21" key="1">
    <citation type="submission" date="2017-09" db="EMBL/GenBank/DDBJ databases">
        <title>Bacterial strain isolated from the female urinary microbiota.</title>
        <authorList>
            <person name="Thomas-White K."/>
            <person name="Kumar N."/>
            <person name="Forster S."/>
            <person name="Putonti C."/>
            <person name="Lawley T."/>
            <person name="Wolfe A.J."/>
        </authorList>
    </citation>
    <scope>NUCLEOTIDE SEQUENCE [LARGE SCALE GENOMIC DNA]</scope>
    <source>
        <strain evidence="20 21">UMB0852</strain>
    </source>
</reference>
<keyword evidence="21" id="KW-1185">Reference proteome</keyword>
<dbReference type="InterPro" id="IPR001460">
    <property type="entry name" value="PCN-bd_Tpept"/>
</dbReference>
<dbReference type="GO" id="GO:0008360">
    <property type="term" value="P:regulation of cell shape"/>
    <property type="evidence" value="ECO:0007669"/>
    <property type="project" value="UniProtKB-KW"/>
</dbReference>
<dbReference type="OrthoDB" id="9766909at2"/>
<keyword evidence="11 17" id="KW-0472">Membrane</keyword>
<feature type="compositionally biased region" description="Low complexity" evidence="16">
    <location>
        <begin position="864"/>
        <end position="887"/>
    </location>
</feature>
<feature type="domain" description="Glycosyl transferase family 51" evidence="19">
    <location>
        <begin position="124"/>
        <end position="307"/>
    </location>
</feature>
<dbReference type="GO" id="GO:0009002">
    <property type="term" value="F:serine-type D-Ala-D-Ala carboxypeptidase activity"/>
    <property type="evidence" value="ECO:0007669"/>
    <property type="project" value="UniProtKB-EC"/>
</dbReference>
<evidence type="ECO:0000256" key="17">
    <source>
        <dbReference type="SAM" id="Phobius"/>
    </source>
</evidence>
<dbReference type="Pfam" id="PF00905">
    <property type="entry name" value="Transpeptidase"/>
    <property type="match status" value="1"/>
</dbReference>
<evidence type="ECO:0000256" key="2">
    <source>
        <dbReference type="ARBA" id="ARBA00022645"/>
    </source>
</evidence>
<feature type="region of interest" description="Disordered" evidence="16">
    <location>
        <begin position="1"/>
        <end position="26"/>
    </location>
</feature>
<keyword evidence="4" id="KW-0328">Glycosyltransferase</keyword>
<organism evidence="20 21">
    <name type="scientific">Dolosicoccus paucivorans</name>
    <dbReference type="NCBI Taxonomy" id="84521"/>
    <lineage>
        <taxon>Bacteria</taxon>
        <taxon>Bacillati</taxon>
        <taxon>Bacillota</taxon>
        <taxon>Bacilli</taxon>
        <taxon>Lactobacillales</taxon>
        <taxon>Aerococcaceae</taxon>
        <taxon>Dolosicoccus</taxon>
    </lineage>
</organism>
<keyword evidence="10 17" id="KW-1133">Transmembrane helix</keyword>
<comment type="catalytic activity">
    <reaction evidence="15">
        <text>[GlcNAc-(1-&gt;4)-Mur2Ac(oyl-L-Ala-gamma-D-Glu-L-Lys-D-Ala-D-Ala)](n)-di-trans,octa-cis-undecaprenyl diphosphate + beta-D-GlcNAc-(1-&gt;4)-Mur2Ac(oyl-L-Ala-gamma-D-Glu-L-Lys-D-Ala-D-Ala)-di-trans,octa-cis-undecaprenyl diphosphate = [GlcNAc-(1-&gt;4)-Mur2Ac(oyl-L-Ala-gamma-D-Glu-L-Lys-D-Ala-D-Ala)](n+1)-di-trans,octa-cis-undecaprenyl diphosphate + di-trans,octa-cis-undecaprenyl diphosphate + H(+)</text>
        <dbReference type="Rhea" id="RHEA:23708"/>
        <dbReference type="Rhea" id="RHEA-COMP:9602"/>
        <dbReference type="Rhea" id="RHEA-COMP:9603"/>
        <dbReference type="ChEBI" id="CHEBI:15378"/>
        <dbReference type="ChEBI" id="CHEBI:58405"/>
        <dbReference type="ChEBI" id="CHEBI:60033"/>
        <dbReference type="ChEBI" id="CHEBI:78435"/>
        <dbReference type="EC" id="2.4.99.28"/>
    </reaction>
</comment>
<dbReference type="InterPro" id="IPR036950">
    <property type="entry name" value="PBP_transglycosylase"/>
</dbReference>
<dbReference type="Gene3D" id="1.10.3810.10">
    <property type="entry name" value="Biosynthetic peptidoglycan transglycosylase-like"/>
    <property type="match status" value="1"/>
</dbReference>
<keyword evidence="6 17" id="KW-0812">Transmembrane</keyword>
<dbReference type="InterPro" id="IPR012338">
    <property type="entry name" value="Beta-lactam/transpept-like"/>
</dbReference>
<keyword evidence="1" id="KW-1003">Cell membrane</keyword>
<dbReference type="PANTHER" id="PTHR32282:SF32">
    <property type="entry name" value="PENICILLIN-BINDING PROTEIN 2A"/>
    <property type="match status" value="1"/>
</dbReference>
<dbReference type="GO" id="GO:0008658">
    <property type="term" value="F:penicillin binding"/>
    <property type="evidence" value="ECO:0007669"/>
    <property type="project" value="InterPro"/>
</dbReference>
<keyword evidence="12" id="KW-0511">Multifunctional enzyme</keyword>
<dbReference type="PANTHER" id="PTHR32282">
    <property type="entry name" value="BINDING PROTEIN TRANSPEPTIDASE, PUTATIVE-RELATED"/>
    <property type="match status" value="1"/>
</dbReference>
<evidence type="ECO:0000256" key="3">
    <source>
        <dbReference type="ARBA" id="ARBA00022670"/>
    </source>
</evidence>
<keyword evidence="13" id="KW-0961">Cell wall biogenesis/degradation</keyword>
<protein>
    <submittedName>
        <fullName evidence="20">Transglycosylase</fullName>
    </submittedName>
</protein>
<feature type="compositionally biased region" description="Basic and acidic residues" evidence="16">
    <location>
        <begin position="837"/>
        <end position="863"/>
    </location>
</feature>
<dbReference type="GO" id="GO:0008955">
    <property type="term" value="F:peptidoglycan glycosyltransferase activity"/>
    <property type="evidence" value="ECO:0007669"/>
    <property type="project" value="UniProtKB-EC"/>
</dbReference>
<dbReference type="GO" id="GO:0071555">
    <property type="term" value="P:cell wall organization"/>
    <property type="evidence" value="ECO:0007669"/>
    <property type="project" value="UniProtKB-KW"/>
</dbReference>
<keyword evidence="3" id="KW-0645">Protease</keyword>
<dbReference type="Gene3D" id="3.40.710.10">
    <property type="entry name" value="DD-peptidase/beta-lactamase superfamily"/>
    <property type="match status" value="1"/>
</dbReference>
<keyword evidence="7" id="KW-0378">Hydrolase</keyword>
<dbReference type="RefSeq" id="WP_102227864.1">
    <property type="nucleotide sequence ID" value="NZ_PNFY01000022.1"/>
</dbReference>
<dbReference type="InterPro" id="IPR023346">
    <property type="entry name" value="Lysozyme-like_dom_sf"/>
</dbReference>
<feature type="region of interest" description="Disordered" evidence="16">
    <location>
        <begin position="837"/>
        <end position="887"/>
    </location>
</feature>
<evidence type="ECO:0000256" key="6">
    <source>
        <dbReference type="ARBA" id="ARBA00022692"/>
    </source>
</evidence>
<evidence type="ECO:0000259" key="19">
    <source>
        <dbReference type="Pfam" id="PF00912"/>
    </source>
</evidence>
<evidence type="ECO:0000256" key="7">
    <source>
        <dbReference type="ARBA" id="ARBA00022801"/>
    </source>
</evidence>
<evidence type="ECO:0000256" key="11">
    <source>
        <dbReference type="ARBA" id="ARBA00023136"/>
    </source>
</evidence>
<evidence type="ECO:0000256" key="10">
    <source>
        <dbReference type="ARBA" id="ARBA00022989"/>
    </source>
</evidence>
<proteinExistence type="predicted"/>
<dbReference type="GO" id="GO:0006508">
    <property type="term" value="P:proteolysis"/>
    <property type="evidence" value="ECO:0007669"/>
    <property type="project" value="UniProtKB-KW"/>
</dbReference>
<dbReference type="GO" id="GO:0009252">
    <property type="term" value="P:peptidoglycan biosynthetic process"/>
    <property type="evidence" value="ECO:0007669"/>
    <property type="project" value="UniProtKB-KW"/>
</dbReference>
<accession>A0A2N6SNJ3</accession>
<evidence type="ECO:0000256" key="1">
    <source>
        <dbReference type="ARBA" id="ARBA00022475"/>
    </source>
</evidence>
<evidence type="ECO:0000256" key="12">
    <source>
        <dbReference type="ARBA" id="ARBA00023268"/>
    </source>
</evidence>
<dbReference type="InterPro" id="IPR001264">
    <property type="entry name" value="Glyco_trans_51"/>
</dbReference>
<evidence type="ECO:0000256" key="9">
    <source>
        <dbReference type="ARBA" id="ARBA00022984"/>
    </source>
</evidence>
<dbReference type="Pfam" id="PF00912">
    <property type="entry name" value="Transgly"/>
    <property type="match status" value="1"/>
</dbReference>
<evidence type="ECO:0000313" key="21">
    <source>
        <dbReference type="Proteomes" id="UP000235682"/>
    </source>
</evidence>
<evidence type="ECO:0000256" key="5">
    <source>
        <dbReference type="ARBA" id="ARBA00022679"/>
    </source>
</evidence>
<dbReference type="SUPFAM" id="SSF56601">
    <property type="entry name" value="beta-lactamase/transpeptidase-like"/>
    <property type="match status" value="1"/>
</dbReference>
<dbReference type="SUPFAM" id="SSF53955">
    <property type="entry name" value="Lysozyme-like"/>
    <property type="match status" value="1"/>
</dbReference>
<evidence type="ECO:0000256" key="16">
    <source>
        <dbReference type="SAM" id="MobiDB-lite"/>
    </source>
</evidence>
<evidence type="ECO:0000256" key="8">
    <source>
        <dbReference type="ARBA" id="ARBA00022960"/>
    </source>
</evidence>
<evidence type="ECO:0000256" key="15">
    <source>
        <dbReference type="ARBA" id="ARBA00049902"/>
    </source>
</evidence>
<evidence type="ECO:0000256" key="14">
    <source>
        <dbReference type="ARBA" id="ARBA00034000"/>
    </source>
</evidence>
<comment type="caution">
    <text evidence="20">The sequence shown here is derived from an EMBL/GenBank/DDBJ whole genome shotgun (WGS) entry which is preliminary data.</text>
</comment>
<keyword evidence="9" id="KW-0573">Peptidoglycan synthesis</keyword>
<keyword evidence="5" id="KW-0808">Transferase</keyword>
<dbReference type="GO" id="GO:0030288">
    <property type="term" value="C:outer membrane-bounded periplasmic space"/>
    <property type="evidence" value="ECO:0007669"/>
    <property type="project" value="TreeGrafter"/>
</dbReference>
<feature type="domain" description="Penicillin-binding protein transpeptidase" evidence="18">
    <location>
        <begin position="449"/>
        <end position="699"/>
    </location>
</feature>
<comment type="catalytic activity">
    <reaction evidence="14">
        <text>Preferential cleavage: (Ac)2-L-Lys-D-Ala-|-D-Ala. Also transpeptidation of peptidyl-alanyl moieties that are N-acyl substituents of D-alanine.</text>
        <dbReference type="EC" id="3.4.16.4"/>
    </reaction>
</comment>
<dbReference type="Gene3D" id="3.40.50.12800">
    <property type="match status" value="1"/>
</dbReference>
<keyword evidence="2" id="KW-0121">Carboxypeptidase</keyword>
<keyword evidence="8" id="KW-0133">Cell shape</keyword>
<dbReference type="EMBL" id="PNHE01000009">
    <property type="protein sequence ID" value="PMC58622.1"/>
    <property type="molecule type" value="Genomic_DNA"/>
</dbReference>
<dbReference type="InterPro" id="IPR050396">
    <property type="entry name" value="Glycosyltr_51/Transpeptidase"/>
</dbReference>
<evidence type="ECO:0000313" key="20">
    <source>
        <dbReference type="EMBL" id="PMC58622.1"/>
    </source>
</evidence>
<gene>
    <name evidence="20" type="ORF">CJ205_03310</name>
</gene>
<evidence type="ECO:0000259" key="18">
    <source>
        <dbReference type="Pfam" id="PF00905"/>
    </source>
</evidence>
<dbReference type="AlphaFoldDB" id="A0A2N6SNJ3"/>
<feature type="transmembrane region" description="Helical" evidence="17">
    <location>
        <begin position="67"/>
        <end position="91"/>
    </location>
</feature>
<dbReference type="Proteomes" id="UP000235682">
    <property type="component" value="Unassembled WGS sequence"/>
</dbReference>
<dbReference type="STRING" id="84521.SAMN04487994_10165"/>
<sequence>MSKENSHSTNDHLNNSESVQKKERMNSSESSFALNHEYENLYDISDYSSKEKIVFGLNVFFKVFKRLLIILFLILGVGGFLATGTATGYFASLVANTPPPTKEEMSQQIHRLEELSTLYYANREPIANVQADVVRQVVSLEEINPFITDGLIATEDEYFYHHQGVMPKAILRAGLQEIFSPGSGTGGSTLTQQLVKQQMLTNDVTFFRKANEILLALRVENYFDKEEILTAYLNVSPFGRNNRGENIAGIAKASEGIFGKKTNEVTLPQAAFLVGLPQDPYTYTPYNQYGQIKEDTSEGVERMKEVLFRMLREEKISQQEYDEAIQYDITQDFLPTDQKSEERQSYLYQAVLFEATSLIMEKNLAEDNLSWEQLAKDDELYQTYFDQAEEEIKTGGYHVVSTVDKEIYDQLQQSAAQYSDELGMPYEGIYVNEETGYEHYYVETVQSGIVVMENDTGRVLGFVSGTDFEDNQIDHAFRVHRSPGSTIKPIAVYAPALQENVIAPSTIVADTAYIKEFEDGSVWTPTNYGETMSNEFMTARKALYRSDNLPTIRIYEELLNRQIPIIDYLDKMGFNIHTSYTKEDTENLAFSIGGVPVGPTVFEQTRAFTTFANNGQYIKGHLIERIEASDGTVVFQEDTPPVEVFAEDANYLIVDMLKDTMSEGTGRIARGYMEMGGEWIAKSGISENSKDVWFIAATPSITVGSWIGYDSKYDDYTININDGYGIESERSQLYWSRIVNDLYRIRPEIFGVERSFNRPSSVMETEVLEQTGTLPGEITLNGQRYSITGPLVKEIFRMSNPPPSLRYDFMFNRNEEEIQQFWGNLLAQLEKARQQEIEERNRQRQENRRRSSQERENSSREESSNNASPEETPNETNTNEQNNNNDD</sequence>
<name>A0A2N6SNJ3_9LACT</name>
<dbReference type="Gene3D" id="3.90.1310.40">
    <property type="match status" value="1"/>
</dbReference>
<evidence type="ECO:0000256" key="13">
    <source>
        <dbReference type="ARBA" id="ARBA00023316"/>
    </source>
</evidence>
<evidence type="ECO:0000256" key="4">
    <source>
        <dbReference type="ARBA" id="ARBA00022676"/>
    </source>
</evidence>